<dbReference type="PANTHER" id="PTHR11785:SF528">
    <property type="entry name" value="AMINO ACID TRANSPORTER PROTEIN JHI-21"/>
    <property type="match status" value="1"/>
</dbReference>
<organism evidence="2 3">
    <name type="scientific">Heterorhabditis bacteriophora</name>
    <name type="common">Entomopathogenic nematode worm</name>
    <dbReference type="NCBI Taxonomy" id="37862"/>
    <lineage>
        <taxon>Eukaryota</taxon>
        <taxon>Metazoa</taxon>
        <taxon>Ecdysozoa</taxon>
        <taxon>Nematoda</taxon>
        <taxon>Chromadorea</taxon>
        <taxon>Rhabditida</taxon>
        <taxon>Rhabditina</taxon>
        <taxon>Rhabditomorpha</taxon>
        <taxon>Strongyloidea</taxon>
        <taxon>Heterorhabditidae</taxon>
        <taxon>Heterorhabditis</taxon>
    </lineage>
</organism>
<evidence type="ECO:0000313" key="3">
    <source>
        <dbReference type="WBParaSite" id="Hba_17443"/>
    </source>
</evidence>
<sequence>MKLSILKTEQCVLDVAELRKWIDDFIASKPMSFFTKESESYSKDGRALLTFINSYNVHLATRFNDTFTITKIVALVIIILTGLVWLLLGQNLPRAIYISLPTVTLVYMFVNIAYFSVLSVDEVRFYIDIFTVCNLLWGFFRLLFNVYTRYSINFIFNFRNGQLPEMLSMISVNYLTPMPSLLFLGS</sequence>
<name>A0A1I7XIB0_HETBA</name>
<dbReference type="Gene3D" id="1.20.1740.10">
    <property type="entry name" value="Amino acid/polyamine transporter I"/>
    <property type="match status" value="1"/>
</dbReference>
<proteinExistence type="predicted"/>
<dbReference type="PANTHER" id="PTHR11785">
    <property type="entry name" value="AMINO ACID TRANSPORTER"/>
    <property type="match status" value="1"/>
</dbReference>
<dbReference type="Proteomes" id="UP000095283">
    <property type="component" value="Unplaced"/>
</dbReference>
<keyword evidence="1" id="KW-1133">Transmembrane helix</keyword>
<reference evidence="3" key="1">
    <citation type="submission" date="2016-11" db="UniProtKB">
        <authorList>
            <consortium name="WormBaseParasite"/>
        </authorList>
    </citation>
    <scope>IDENTIFICATION</scope>
</reference>
<feature type="transmembrane region" description="Helical" evidence="1">
    <location>
        <begin position="69"/>
        <end position="88"/>
    </location>
</feature>
<protein>
    <submittedName>
        <fullName evidence="3">SSD domain-containing protein</fullName>
    </submittedName>
</protein>
<feature type="transmembrane region" description="Helical" evidence="1">
    <location>
        <begin position="95"/>
        <end position="117"/>
    </location>
</feature>
<keyword evidence="2" id="KW-1185">Reference proteome</keyword>
<keyword evidence="1" id="KW-0812">Transmembrane</keyword>
<accession>A0A1I7XIB0</accession>
<keyword evidence="1" id="KW-0472">Membrane</keyword>
<evidence type="ECO:0000313" key="2">
    <source>
        <dbReference type="Proteomes" id="UP000095283"/>
    </source>
</evidence>
<dbReference type="InterPro" id="IPR050598">
    <property type="entry name" value="AminoAcid_Transporter"/>
</dbReference>
<evidence type="ECO:0000256" key="1">
    <source>
        <dbReference type="SAM" id="Phobius"/>
    </source>
</evidence>
<dbReference type="GO" id="GO:0015179">
    <property type="term" value="F:L-amino acid transmembrane transporter activity"/>
    <property type="evidence" value="ECO:0007669"/>
    <property type="project" value="TreeGrafter"/>
</dbReference>
<dbReference type="WBParaSite" id="Hba_17443">
    <property type="protein sequence ID" value="Hba_17443"/>
    <property type="gene ID" value="Hba_17443"/>
</dbReference>
<feature type="transmembrane region" description="Helical" evidence="1">
    <location>
        <begin position="123"/>
        <end position="144"/>
    </location>
</feature>
<dbReference type="AlphaFoldDB" id="A0A1I7XIB0"/>